<dbReference type="InterPro" id="IPR012981">
    <property type="entry name" value="PIH1_N"/>
</dbReference>
<dbReference type="GO" id="GO:0005737">
    <property type="term" value="C:cytoplasm"/>
    <property type="evidence" value="ECO:0007669"/>
    <property type="project" value="TreeGrafter"/>
</dbReference>
<evidence type="ECO:0000256" key="1">
    <source>
        <dbReference type="ARBA" id="ARBA00008511"/>
    </source>
</evidence>
<feature type="region of interest" description="Disordered" evidence="2">
    <location>
        <begin position="33"/>
        <end position="71"/>
    </location>
</feature>
<dbReference type="PANTHER" id="PTHR22997">
    <property type="entry name" value="PIH1 DOMAIN-CONTAINING PROTEIN 1"/>
    <property type="match status" value="1"/>
</dbReference>
<evidence type="ECO:0000259" key="3">
    <source>
        <dbReference type="Pfam" id="PF08190"/>
    </source>
</evidence>
<dbReference type="GO" id="GO:0097255">
    <property type="term" value="C:R2TP complex"/>
    <property type="evidence" value="ECO:0007669"/>
    <property type="project" value="TreeGrafter"/>
</dbReference>
<feature type="domain" description="PIH1 N-terminal" evidence="3">
    <location>
        <begin position="85"/>
        <end position="202"/>
    </location>
</feature>
<evidence type="ECO:0000256" key="2">
    <source>
        <dbReference type="SAM" id="MobiDB-lite"/>
    </source>
</evidence>
<dbReference type="OrthoDB" id="5135119at2759"/>
<evidence type="ECO:0000313" key="5">
    <source>
        <dbReference type="Proteomes" id="UP001151582"/>
    </source>
</evidence>
<evidence type="ECO:0000313" key="4">
    <source>
        <dbReference type="EMBL" id="KAJ1977078.1"/>
    </source>
</evidence>
<organism evidence="4 5">
    <name type="scientific">Dimargaris verticillata</name>
    <dbReference type="NCBI Taxonomy" id="2761393"/>
    <lineage>
        <taxon>Eukaryota</taxon>
        <taxon>Fungi</taxon>
        <taxon>Fungi incertae sedis</taxon>
        <taxon>Zoopagomycota</taxon>
        <taxon>Kickxellomycotina</taxon>
        <taxon>Dimargaritomycetes</taxon>
        <taxon>Dimargaritales</taxon>
        <taxon>Dimargaritaceae</taxon>
        <taxon>Dimargaris</taxon>
    </lineage>
</organism>
<sequence>MSSNSRLPIHSVADTISHLSTLRLPCAEPLDAAPAEQSTLSPTPGFTFGTTNEHDVPEFPDATSQPNDASTAPIFEPGQVCVKYQTGLQVWVNVCSASNIPAPATHDEAEIQKALHADPSTVYQVPVFLSSPNEKPMDATGVIFDAVIHPVPLARAMGDFDFRLYLIELCLEWVEERSQMQLSRQFTLPPVPYKGPIRTHSLYLPRARLVESVQQASHEDPPTPKQLTPEATKILPDGSILASVTLPVAPKRPAAMVVQIRGTDITIGYKPDIKLIVHLPRPAGSNCRALYVKSTNQLKFIYDVN</sequence>
<protein>
    <recommendedName>
        <fullName evidence="3">PIH1 N-terminal domain-containing protein</fullName>
    </recommendedName>
</protein>
<proteinExistence type="inferred from homology"/>
<dbReference type="Proteomes" id="UP001151582">
    <property type="component" value="Unassembled WGS sequence"/>
</dbReference>
<dbReference type="Pfam" id="PF08190">
    <property type="entry name" value="PIH1"/>
    <property type="match status" value="1"/>
</dbReference>
<name>A0A9W8ECC5_9FUNG</name>
<comment type="similarity">
    <text evidence="1">Belongs to the PIH1 family.</text>
</comment>
<dbReference type="AlphaFoldDB" id="A0A9W8ECC5"/>
<dbReference type="InterPro" id="IPR050734">
    <property type="entry name" value="PIH1/Kintoun_subfamily"/>
</dbReference>
<gene>
    <name evidence="4" type="ORF">H4R34_003728</name>
</gene>
<dbReference type="GO" id="GO:0000492">
    <property type="term" value="P:box C/D snoRNP assembly"/>
    <property type="evidence" value="ECO:0007669"/>
    <property type="project" value="TreeGrafter"/>
</dbReference>
<keyword evidence="5" id="KW-1185">Reference proteome</keyword>
<accession>A0A9W8ECC5</accession>
<dbReference type="GO" id="GO:1990904">
    <property type="term" value="C:ribonucleoprotein complex"/>
    <property type="evidence" value="ECO:0007669"/>
    <property type="project" value="TreeGrafter"/>
</dbReference>
<dbReference type="EMBL" id="JANBQB010000375">
    <property type="protein sequence ID" value="KAJ1977078.1"/>
    <property type="molecule type" value="Genomic_DNA"/>
</dbReference>
<dbReference type="PANTHER" id="PTHR22997:SF0">
    <property type="entry name" value="PIH1 DOMAIN-CONTAINING PROTEIN 1"/>
    <property type="match status" value="1"/>
</dbReference>
<comment type="caution">
    <text evidence="4">The sequence shown here is derived from an EMBL/GenBank/DDBJ whole genome shotgun (WGS) entry which is preliminary data.</text>
</comment>
<feature type="compositionally biased region" description="Polar residues" evidence="2">
    <location>
        <begin position="36"/>
        <end position="51"/>
    </location>
</feature>
<dbReference type="GO" id="GO:0006364">
    <property type="term" value="P:rRNA processing"/>
    <property type="evidence" value="ECO:0007669"/>
    <property type="project" value="TreeGrafter"/>
</dbReference>
<reference evidence="4" key="1">
    <citation type="submission" date="2022-07" db="EMBL/GenBank/DDBJ databases">
        <title>Phylogenomic reconstructions and comparative analyses of Kickxellomycotina fungi.</title>
        <authorList>
            <person name="Reynolds N.K."/>
            <person name="Stajich J.E."/>
            <person name="Barry K."/>
            <person name="Grigoriev I.V."/>
            <person name="Crous P."/>
            <person name="Smith M.E."/>
        </authorList>
    </citation>
    <scope>NUCLEOTIDE SEQUENCE</scope>
    <source>
        <strain evidence="4">RSA 567</strain>
    </source>
</reference>